<evidence type="ECO:0000313" key="2">
    <source>
        <dbReference type="EMBL" id="GLJ62016.1"/>
    </source>
</evidence>
<proteinExistence type="predicted"/>
<reference evidence="2" key="1">
    <citation type="journal article" date="2014" name="Int. J. Syst. Evol. Microbiol.">
        <title>Complete genome sequence of Corynebacterium casei LMG S-19264T (=DSM 44701T), isolated from a smear-ripened cheese.</title>
        <authorList>
            <consortium name="US DOE Joint Genome Institute (JGI-PGF)"/>
            <person name="Walter F."/>
            <person name="Albersmeier A."/>
            <person name="Kalinowski J."/>
            <person name="Ruckert C."/>
        </authorList>
    </citation>
    <scope>NUCLEOTIDE SEQUENCE</scope>
    <source>
        <strain evidence="2">VKM Ac-1020</strain>
    </source>
</reference>
<name>A0A9W6H462_9MICO</name>
<reference evidence="2" key="2">
    <citation type="submission" date="2023-01" db="EMBL/GenBank/DDBJ databases">
        <authorList>
            <person name="Sun Q."/>
            <person name="Evtushenko L."/>
        </authorList>
    </citation>
    <scope>NUCLEOTIDE SEQUENCE</scope>
    <source>
        <strain evidence="2">VKM Ac-1020</strain>
    </source>
</reference>
<dbReference type="InterPro" id="IPR029058">
    <property type="entry name" value="AB_hydrolase_fold"/>
</dbReference>
<dbReference type="RefSeq" id="WP_271173725.1">
    <property type="nucleotide sequence ID" value="NZ_BSEJ01000010.1"/>
</dbReference>
<evidence type="ECO:0000313" key="3">
    <source>
        <dbReference type="Proteomes" id="UP001142462"/>
    </source>
</evidence>
<dbReference type="Proteomes" id="UP001142462">
    <property type="component" value="Unassembled WGS sequence"/>
</dbReference>
<accession>A0A9W6H462</accession>
<dbReference type="AlphaFoldDB" id="A0A9W6H462"/>
<comment type="caution">
    <text evidence="2">The sequence shown here is derived from an EMBL/GenBank/DDBJ whole genome shotgun (WGS) entry which is preliminary data.</text>
</comment>
<gene>
    <name evidence="2" type="ORF">GCM10017576_21460</name>
</gene>
<dbReference type="Gene3D" id="3.40.50.1820">
    <property type="entry name" value="alpha/beta hydrolase"/>
    <property type="match status" value="1"/>
</dbReference>
<dbReference type="Pfam" id="PF07859">
    <property type="entry name" value="Abhydrolase_3"/>
    <property type="match status" value="1"/>
</dbReference>
<feature type="domain" description="Alpha/beta hydrolase fold-3" evidence="1">
    <location>
        <begin position="4"/>
        <end position="79"/>
    </location>
</feature>
<protein>
    <recommendedName>
        <fullName evidence="1">Alpha/beta hydrolase fold-3 domain-containing protein</fullName>
    </recommendedName>
</protein>
<dbReference type="SUPFAM" id="SSF53474">
    <property type="entry name" value="alpha/beta-Hydrolases"/>
    <property type="match status" value="1"/>
</dbReference>
<dbReference type="GO" id="GO:0016787">
    <property type="term" value="F:hydrolase activity"/>
    <property type="evidence" value="ECO:0007669"/>
    <property type="project" value="InterPro"/>
</dbReference>
<sequence>MLGSDGLRWAADRWAGTRPTTDPWISPINDTLEGLPPIAVFQGGNDMFAPDAQCFVDKAVAAGTRAGLHLYPDAFHVFVGVPQLPEAREALSCAAEKIANAT</sequence>
<organism evidence="2 3">
    <name type="scientific">Microbacterium barkeri</name>
    <dbReference type="NCBI Taxonomy" id="33917"/>
    <lineage>
        <taxon>Bacteria</taxon>
        <taxon>Bacillati</taxon>
        <taxon>Actinomycetota</taxon>
        <taxon>Actinomycetes</taxon>
        <taxon>Micrococcales</taxon>
        <taxon>Microbacteriaceae</taxon>
        <taxon>Microbacterium</taxon>
    </lineage>
</organism>
<keyword evidence="3" id="KW-1185">Reference proteome</keyword>
<dbReference type="InterPro" id="IPR013094">
    <property type="entry name" value="AB_hydrolase_3"/>
</dbReference>
<evidence type="ECO:0000259" key="1">
    <source>
        <dbReference type="Pfam" id="PF07859"/>
    </source>
</evidence>
<dbReference type="EMBL" id="BSEJ01000010">
    <property type="protein sequence ID" value="GLJ62016.1"/>
    <property type="molecule type" value="Genomic_DNA"/>
</dbReference>